<accession>A0A9P8P6P9</accession>
<proteinExistence type="predicted"/>
<comment type="caution">
    <text evidence="1">The sequence shown here is derived from an EMBL/GenBank/DDBJ whole genome shotgun (WGS) entry which is preliminary data.</text>
</comment>
<dbReference type="EMBL" id="JAEUBE010000295">
    <property type="protein sequence ID" value="KAH3666041.1"/>
    <property type="molecule type" value="Genomic_DNA"/>
</dbReference>
<evidence type="ECO:0000313" key="2">
    <source>
        <dbReference type="Proteomes" id="UP000769157"/>
    </source>
</evidence>
<reference evidence="1" key="1">
    <citation type="journal article" date="2021" name="Open Biol.">
        <title>Shared evolutionary footprints suggest mitochondrial oxidative damage underlies multiple complex I losses in fungi.</title>
        <authorList>
            <person name="Schikora-Tamarit M.A."/>
            <person name="Marcet-Houben M."/>
            <person name="Nosek J."/>
            <person name="Gabaldon T."/>
        </authorList>
    </citation>
    <scope>NUCLEOTIDE SEQUENCE</scope>
    <source>
        <strain evidence="1">CBS6075</strain>
    </source>
</reference>
<dbReference type="AlphaFoldDB" id="A0A9P8P6P9"/>
<dbReference type="RefSeq" id="XP_046061245.1">
    <property type="nucleotide sequence ID" value="XM_046205286.1"/>
</dbReference>
<keyword evidence="2" id="KW-1185">Reference proteome</keyword>
<dbReference type="Proteomes" id="UP000769157">
    <property type="component" value="Unassembled WGS sequence"/>
</dbReference>
<dbReference type="GeneID" id="70236195"/>
<name>A0A9P8P6P9_9ASCO</name>
<evidence type="ECO:0000313" key="1">
    <source>
        <dbReference type="EMBL" id="KAH3666041.1"/>
    </source>
</evidence>
<protein>
    <submittedName>
        <fullName evidence="1">Uncharacterized protein</fullName>
    </submittedName>
</protein>
<organism evidence="1 2">
    <name type="scientific">Ogataea philodendri</name>
    <dbReference type="NCBI Taxonomy" id="1378263"/>
    <lineage>
        <taxon>Eukaryota</taxon>
        <taxon>Fungi</taxon>
        <taxon>Dikarya</taxon>
        <taxon>Ascomycota</taxon>
        <taxon>Saccharomycotina</taxon>
        <taxon>Pichiomycetes</taxon>
        <taxon>Pichiales</taxon>
        <taxon>Pichiaceae</taxon>
        <taxon>Ogataea</taxon>
    </lineage>
</organism>
<sequence length="407" mass="45037">MVVSNSRTTRSNVNFLGTGFSSHRDDFLGGGSSHNGVVHQKNRFPVKLGGHRVQLPSHRRLSLFLIRHDESSSNVSVLDETFSVRNVQCISALQGGVTRGVGHRNNNVDFFAHVKINFFELLGDVLSELGSHFESGSVDTDTIQNRIWSCKIHVFKDVWGIGLHWNNLLELRLHGVLRYYNSFTGQQVSVDLEPVGLQNNRFGGKHIVFGSIVFQTLSNQDRTDTMRISETNDTVTGQHRNTSVSSSNFLENTFQGLEQITVVDSRFSVGCKLAGKQVQQKFRVRVSIDMSMHNFVHVGSEFFSVGQVTVVTQCNTTHVTDKSQHSLLSEHITGHSVTLALVQSGSLSAGDNTCCVLTSVLKKQASIKQLRCAVLALVSQYNSQNSTHSITNWFATIEITKSSSGRT</sequence>
<reference evidence="1" key="2">
    <citation type="submission" date="2021-01" db="EMBL/GenBank/DDBJ databases">
        <authorList>
            <person name="Schikora-Tamarit M.A."/>
        </authorList>
    </citation>
    <scope>NUCLEOTIDE SEQUENCE</scope>
    <source>
        <strain evidence="1">CBS6075</strain>
    </source>
</reference>
<gene>
    <name evidence="1" type="ORF">OGAPHI_004230</name>
</gene>